<feature type="transmembrane region" description="Helical" evidence="6">
    <location>
        <begin position="329"/>
        <end position="347"/>
    </location>
</feature>
<gene>
    <name evidence="8" type="ORF">BSTOLATCC_MIC53692</name>
</gene>
<feature type="transmembrane region" description="Helical" evidence="6">
    <location>
        <begin position="297"/>
        <end position="317"/>
    </location>
</feature>
<dbReference type="PANTHER" id="PTHR23511:SF5">
    <property type="entry name" value="MAJOR FACILITATOR-TYPE TRANSPORTER HXNZ-RELATED"/>
    <property type="match status" value="1"/>
</dbReference>
<dbReference type="AlphaFoldDB" id="A0AAU9K154"/>
<dbReference type="InterPro" id="IPR036259">
    <property type="entry name" value="MFS_trans_sf"/>
</dbReference>
<keyword evidence="4 6" id="KW-1133">Transmembrane helix</keyword>
<accession>A0AAU9K154</accession>
<dbReference type="GO" id="GO:0022857">
    <property type="term" value="F:transmembrane transporter activity"/>
    <property type="evidence" value="ECO:0007669"/>
    <property type="project" value="InterPro"/>
</dbReference>
<feature type="transmembrane region" description="Helical" evidence="6">
    <location>
        <begin position="419"/>
        <end position="439"/>
    </location>
</feature>
<proteinExistence type="predicted"/>
<comment type="subcellular location">
    <subcellularLocation>
        <location evidence="1">Membrane</location>
        <topology evidence="1">Multi-pass membrane protein</topology>
    </subcellularLocation>
</comment>
<feature type="transmembrane region" description="Helical" evidence="6">
    <location>
        <begin position="86"/>
        <end position="103"/>
    </location>
</feature>
<dbReference type="InterPro" id="IPR020846">
    <property type="entry name" value="MFS_dom"/>
</dbReference>
<keyword evidence="9" id="KW-1185">Reference proteome</keyword>
<evidence type="ECO:0000259" key="7">
    <source>
        <dbReference type="PROSITE" id="PS50850"/>
    </source>
</evidence>
<feature type="transmembrane region" description="Helical" evidence="6">
    <location>
        <begin position="143"/>
        <end position="169"/>
    </location>
</feature>
<dbReference type="Proteomes" id="UP001162131">
    <property type="component" value="Unassembled WGS sequence"/>
</dbReference>
<evidence type="ECO:0000256" key="4">
    <source>
        <dbReference type="ARBA" id="ARBA00022989"/>
    </source>
</evidence>
<evidence type="ECO:0000256" key="2">
    <source>
        <dbReference type="ARBA" id="ARBA00022448"/>
    </source>
</evidence>
<protein>
    <recommendedName>
        <fullName evidence="7">Major facilitator superfamily (MFS) profile domain-containing protein</fullName>
    </recommendedName>
</protein>
<evidence type="ECO:0000256" key="6">
    <source>
        <dbReference type="SAM" id="Phobius"/>
    </source>
</evidence>
<keyword evidence="2" id="KW-0813">Transport</keyword>
<feature type="transmembrane region" description="Helical" evidence="6">
    <location>
        <begin position="53"/>
        <end position="74"/>
    </location>
</feature>
<keyword evidence="3 6" id="KW-0812">Transmembrane</keyword>
<dbReference type="Gene3D" id="1.20.1250.20">
    <property type="entry name" value="MFS general substrate transporter like domains"/>
    <property type="match status" value="1"/>
</dbReference>
<dbReference type="PROSITE" id="PS50850">
    <property type="entry name" value="MFS"/>
    <property type="match status" value="1"/>
</dbReference>
<dbReference type="SUPFAM" id="SSF103473">
    <property type="entry name" value="MFS general substrate transporter"/>
    <property type="match status" value="1"/>
</dbReference>
<dbReference type="InterPro" id="IPR005828">
    <property type="entry name" value="MFS_sugar_transport-like"/>
</dbReference>
<evidence type="ECO:0000313" key="9">
    <source>
        <dbReference type="Proteomes" id="UP001162131"/>
    </source>
</evidence>
<evidence type="ECO:0000256" key="3">
    <source>
        <dbReference type="ARBA" id="ARBA00022692"/>
    </source>
</evidence>
<dbReference type="Pfam" id="PF00083">
    <property type="entry name" value="Sugar_tr"/>
    <property type="match status" value="1"/>
</dbReference>
<evidence type="ECO:0000256" key="1">
    <source>
        <dbReference type="ARBA" id="ARBA00004141"/>
    </source>
</evidence>
<feature type="transmembrane region" description="Helical" evidence="6">
    <location>
        <begin position="175"/>
        <end position="194"/>
    </location>
</feature>
<evidence type="ECO:0000313" key="8">
    <source>
        <dbReference type="EMBL" id="CAG9331627.1"/>
    </source>
</evidence>
<feature type="domain" description="Major facilitator superfamily (MFS) profile" evidence="7">
    <location>
        <begin position="1"/>
        <end position="444"/>
    </location>
</feature>
<feature type="transmembrane region" description="Helical" evidence="6">
    <location>
        <begin position="353"/>
        <end position="370"/>
    </location>
</feature>
<feature type="transmembrane region" description="Helical" evidence="6">
    <location>
        <begin position="391"/>
        <end position="413"/>
    </location>
</feature>
<organism evidence="8 9">
    <name type="scientific">Blepharisma stoltei</name>
    <dbReference type="NCBI Taxonomy" id="1481888"/>
    <lineage>
        <taxon>Eukaryota</taxon>
        <taxon>Sar</taxon>
        <taxon>Alveolata</taxon>
        <taxon>Ciliophora</taxon>
        <taxon>Postciliodesmatophora</taxon>
        <taxon>Heterotrichea</taxon>
        <taxon>Heterotrichida</taxon>
        <taxon>Blepharismidae</taxon>
        <taxon>Blepharisma</taxon>
    </lineage>
</organism>
<dbReference type="GO" id="GO:0016020">
    <property type="term" value="C:membrane"/>
    <property type="evidence" value="ECO:0007669"/>
    <property type="project" value="UniProtKB-SubCell"/>
</dbReference>
<evidence type="ECO:0000256" key="5">
    <source>
        <dbReference type="ARBA" id="ARBA00023136"/>
    </source>
</evidence>
<sequence length="449" mass="49554">MKRVSVVERALEDIGWGKYHNFLFLNCCCGWLTALMWQSAVANVMAEYPDLSLFEYTMLGISVSAGSAAGAVLFSSLSDRYGRGYIFKKIIILTSISALALILSANYVMVFISVFFVGLGTGGDVVCPPPVMIESTPPSRRGIIAVMNIGYCIGPLLAQISSLLLSLYWDTSIMARWRILAICIFVLTVGFMIMRQYIYESPIFLFGNDNEEFLKVIGRIAKENERFSFETRAPLLVNKQATSDENRVKTHLPFIEIFRGRNLKPTILLTSSISLFNFSFNGIMLFLPAFLQVDSMGLRYTIIGIQQFAGIIGLFVAMKTVDSKIGRRYTMGGGYLIGGILLLMFLFSTELNFIIILAVAYYFFQMMGVAGKNLIGAESFGPQIRGKALGFIYLVARIAAVLSPVVSGFLLDISDGNKLLPLASFAIGLMLSGVTASFLDETRPNLVKK</sequence>
<reference evidence="8" key="1">
    <citation type="submission" date="2021-09" db="EMBL/GenBank/DDBJ databases">
        <authorList>
            <consortium name="AG Swart"/>
            <person name="Singh M."/>
            <person name="Singh A."/>
            <person name="Seah K."/>
            <person name="Emmerich C."/>
        </authorList>
    </citation>
    <scope>NUCLEOTIDE SEQUENCE</scope>
    <source>
        <strain evidence="8">ATCC30299</strain>
    </source>
</reference>
<dbReference type="EMBL" id="CAJZBQ010000053">
    <property type="protein sequence ID" value="CAG9331627.1"/>
    <property type="molecule type" value="Genomic_DNA"/>
</dbReference>
<keyword evidence="5 6" id="KW-0472">Membrane</keyword>
<comment type="caution">
    <text evidence="8">The sequence shown here is derived from an EMBL/GenBank/DDBJ whole genome shotgun (WGS) entry which is preliminary data.</text>
</comment>
<dbReference type="PANTHER" id="PTHR23511">
    <property type="entry name" value="SYNAPTIC VESICLE GLYCOPROTEIN 2"/>
    <property type="match status" value="1"/>
</dbReference>
<name>A0AAU9K154_9CILI</name>
<feature type="transmembrane region" description="Helical" evidence="6">
    <location>
        <begin position="21"/>
        <end position="41"/>
    </location>
</feature>